<name>A0A6J1L0I9_DROHY</name>
<sequence>MSDNDYRFGFGKDKIEINKLKHDGLWRLNLNNNNNLVACNSTHNYSSLDGDEQAKLQRTMAKAKQKQTTAAAATATTTTTTTAVATTTATTMSIPTATTAATTTIGAVAVTPTCVAHIEDEGGGEGCDGAAADDDDGDCAAAGAGLVTSDKLNGISIGAAYGLIELPALNCDLAAAAAAVAASALSPTDAAIGGLSSSRTSMNNSTENLSYASDNYYADDLILLDDDDEDDDVEAEEISLNSDDCVYAYRGDAADFDMAALDASTGRGGRNLDFGLVRDDETDFLEMDFEPDPSSELEFVANAQEAAAGHANLLLMQRDYSQLQSGRHMATPTQPRQLYSSPIEELALPAPQEALQRLSKKFARISLNLDQIKADADAGSDVDADELLCGTKDDEQDFVDATTADVNTLAHSLPNTLAYSSFNRSTSVPSEPTHADEETCNSKLTGAKPKRLSTLSNSSSLVSASKSCASSSKSRRSQPSYDERCYSCTDFRAVSQQQQLQLQLQQQQEDVAPMLVAAAAVVAASAAMASNSTKFDLGSGEETCLDCLEKEFLANTIGKALDLSSCVKCRRRVGGRGSSLSLYTRAEQTRCRSGSPGYLDEFGGLFSWHNTAGDMGLYNQRFISCDNNFGGRQLLKQSFSTEPLVARLSTAHLSEEHLVQALDKLHISYNASLLHAYFEQLAAPSPPTAGNLKQLLLHISKQQCNHRKLKKLIELIVKQQPQQQQLSVEFKRTNAGPGALVAVKVSDILDAWKRHQDLYVLRQLDARFHRANVLGKIGHIVRQAQQQQQQPAATTSASAAASTSISSMRQALPDFLMIPQYYACGELTLTLTR</sequence>
<feature type="region of interest" description="Disordered" evidence="1">
    <location>
        <begin position="420"/>
        <end position="458"/>
    </location>
</feature>
<reference evidence="3" key="1">
    <citation type="submission" date="2025-08" db="UniProtKB">
        <authorList>
            <consortium name="RefSeq"/>
        </authorList>
    </citation>
    <scope>IDENTIFICATION</scope>
    <source>
        <strain evidence="3">15085-1641.00</strain>
        <tissue evidence="3">Whole body</tissue>
    </source>
</reference>
<proteinExistence type="predicted"/>
<protein>
    <submittedName>
        <fullName evidence="3">Uncharacterized protein LOC111592061</fullName>
    </submittedName>
</protein>
<dbReference type="OrthoDB" id="10064600at2759"/>
<dbReference type="AlphaFoldDB" id="A0A6J1L0I9"/>
<gene>
    <name evidence="3" type="primary">LOC111592061</name>
</gene>
<evidence type="ECO:0000313" key="3">
    <source>
        <dbReference type="RefSeq" id="XP_023159831.2"/>
    </source>
</evidence>
<feature type="compositionally biased region" description="Polar residues" evidence="1">
    <location>
        <begin position="420"/>
        <end position="430"/>
    </location>
</feature>
<dbReference type="RefSeq" id="XP_023159831.2">
    <property type="nucleotide sequence ID" value="XM_023304063.2"/>
</dbReference>
<dbReference type="OMA" id="YASDNFY"/>
<accession>A0A6J1L0I9</accession>
<keyword evidence="2" id="KW-1185">Reference proteome</keyword>
<dbReference type="Proteomes" id="UP000504633">
    <property type="component" value="Unplaced"/>
</dbReference>
<dbReference type="GeneID" id="111592061"/>
<dbReference type="KEGG" id="dhe:111592061"/>
<evidence type="ECO:0000313" key="2">
    <source>
        <dbReference type="Proteomes" id="UP000504633"/>
    </source>
</evidence>
<evidence type="ECO:0000256" key="1">
    <source>
        <dbReference type="SAM" id="MobiDB-lite"/>
    </source>
</evidence>
<organism evidence="2 3">
    <name type="scientific">Drosophila hydei</name>
    <name type="common">Fruit fly</name>
    <dbReference type="NCBI Taxonomy" id="7224"/>
    <lineage>
        <taxon>Eukaryota</taxon>
        <taxon>Metazoa</taxon>
        <taxon>Ecdysozoa</taxon>
        <taxon>Arthropoda</taxon>
        <taxon>Hexapoda</taxon>
        <taxon>Insecta</taxon>
        <taxon>Pterygota</taxon>
        <taxon>Neoptera</taxon>
        <taxon>Endopterygota</taxon>
        <taxon>Diptera</taxon>
        <taxon>Brachycera</taxon>
        <taxon>Muscomorpha</taxon>
        <taxon>Ephydroidea</taxon>
        <taxon>Drosophilidae</taxon>
        <taxon>Drosophila</taxon>
    </lineage>
</organism>